<evidence type="ECO:0000313" key="5">
    <source>
        <dbReference type="Proteomes" id="UP000265916"/>
    </source>
</evidence>
<dbReference type="CDD" id="cd04496">
    <property type="entry name" value="SSB_OBF"/>
    <property type="match status" value="1"/>
</dbReference>
<feature type="region of interest" description="Disordered" evidence="3">
    <location>
        <begin position="119"/>
        <end position="234"/>
    </location>
</feature>
<dbReference type="Gene3D" id="2.40.50.140">
    <property type="entry name" value="Nucleic acid-binding proteins"/>
    <property type="match status" value="1"/>
</dbReference>
<dbReference type="InterPro" id="IPR000424">
    <property type="entry name" value="Primosome_PriB/ssb"/>
</dbReference>
<comment type="caution">
    <text evidence="4">The sequence shown here is derived from an EMBL/GenBank/DDBJ whole genome shotgun (WGS) entry which is preliminary data.</text>
</comment>
<dbReference type="AlphaFoldDB" id="A0A3A1YCM4"/>
<accession>A0A3A1YCM4</accession>
<dbReference type="SUPFAM" id="SSF50249">
    <property type="entry name" value="Nucleic acid-binding proteins"/>
    <property type="match status" value="1"/>
</dbReference>
<evidence type="ECO:0000256" key="2">
    <source>
        <dbReference type="PROSITE-ProRule" id="PRU00252"/>
    </source>
</evidence>
<evidence type="ECO:0000256" key="1">
    <source>
        <dbReference type="ARBA" id="ARBA00023125"/>
    </source>
</evidence>
<gene>
    <name evidence="4" type="ORF">CKF58_06405</name>
</gene>
<dbReference type="PROSITE" id="PS50935">
    <property type="entry name" value="SSB"/>
    <property type="match status" value="1"/>
</dbReference>
<name>A0A3A1YCM4_9GAMM</name>
<sequence>MSDTILIVTGTAAEPAVEIQSQGNSFNQNTKSFRFRIALNFNIPDDGQWSQITEWYDCVVWNASSNDEAVLRSISKGSQVTVVGSWTKSKYIDNSGNPQISNKLRVQSIQLNYKPKELREGTVNPNPQQGFNQGYNNAGNGGFNQNQNQNQGQNQYQNQNQQYQSNQQQNSQQRGFGANANNNNSNYNNQSPPGFARNQQQGNGNNAQYTGTNNSQAPQQNQNNGNVAQENIPF</sequence>
<dbReference type="InterPro" id="IPR012340">
    <property type="entry name" value="NA-bd_OB-fold"/>
</dbReference>
<reference evidence="4 5" key="1">
    <citation type="submission" date="2017-08" db="EMBL/GenBank/DDBJ databases">
        <title>Reclassification of Bisgaard taxon 37 and 44.</title>
        <authorList>
            <person name="Christensen H."/>
        </authorList>
    </citation>
    <scope>NUCLEOTIDE SEQUENCE [LARGE SCALE GENOMIC DNA]</scope>
    <source>
        <strain evidence="4 5">111</strain>
    </source>
</reference>
<feature type="compositionally biased region" description="Low complexity" evidence="3">
    <location>
        <begin position="198"/>
        <end position="234"/>
    </location>
</feature>
<feature type="compositionally biased region" description="Low complexity" evidence="3">
    <location>
        <begin position="128"/>
        <end position="189"/>
    </location>
</feature>
<evidence type="ECO:0000313" key="4">
    <source>
        <dbReference type="EMBL" id="RIY36013.1"/>
    </source>
</evidence>
<dbReference type="Proteomes" id="UP000265916">
    <property type="component" value="Unassembled WGS sequence"/>
</dbReference>
<keyword evidence="1 2" id="KW-0238">DNA-binding</keyword>
<organism evidence="4 5">
    <name type="scientific">Psittacicella hinzii</name>
    <dbReference type="NCBI Taxonomy" id="2028575"/>
    <lineage>
        <taxon>Bacteria</taxon>
        <taxon>Pseudomonadati</taxon>
        <taxon>Pseudomonadota</taxon>
        <taxon>Gammaproteobacteria</taxon>
        <taxon>Pasteurellales</taxon>
        <taxon>Psittacicellaceae</taxon>
        <taxon>Psittacicella</taxon>
    </lineage>
</organism>
<dbReference type="Pfam" id="PF00436">
    <property type="entry name" value="SSB"/>
    <property type="match status" value="1"/>
</dbReference>
<dbReference type="EMBL" id="NRJG01000120">
    <property type="protein sequence ID" value="RIY36013.1"/>
    <property type="molecule type" value="Genomic_DNA"/>
</dbReference>
<evidence type="ECO:0008006" key="6">
    <source>
        <dbReference type="Google" id="ProtNLM"/>
    </source>
</evidence>
<dbReference type="GO" id="GO:0003697">
    <property type="term" value="F:single-stranded DNA binding"/>
    <property type="evidence" value="ECO:0007669"/>
    <property type="project" value="InterPro"/>
</dbReference>
<evidence type="ECO:0000256" key="3">
    <source>
        <dbReference type="SAM" id="MobiDB-lite"/>
    </source>
</evidence>
<dbReference type="OrthoDB" id="9809878at2"/>
<keyword evidence="5" id="KW-1185">Reference proteome</keyword>
<dbReference type="RefSeq" id="WP_119532120.1">
    <property type="nucleotide sequence ID" value="NZ_JBHSSP010000028.1"/>
</dbReference>
<protein>
    <recommendedName>
        <fullName evidence="6">Single-stranded DNA-binding protein</fullName>
    </recommendedName>
</protein>
<proteinExistence type="predicted"/>